<dbReference type="OrthoDB" id="410084at2759"/>
<name>A0A812PZV7_9DINO</name>
<dbReference type="AlphaFoldDB" id="A0A812PZV7"/>
<evidence type="ECO:0000313" key="2">
    <source>
        <dbReference type="Proteomes" id="UP000604046"/>
    </source>
</evidence>
<protein>
    <submittedName>
        <fullName evidence="1">EctD protein</fullName>
    </submittedName>
</protein>
<proteinExistence type="predicted"/>
<organism evidence="1 2">
    <name type="scientific">Symbiodinium natans</name>
    <dbReference type="NCBI Taxonomy" id="878477"/>
    <lineage>
        <taxon>Eukaryota</taxon>
        <taxon>Sar</taxon>
        <taxon>Alveolata</taxon>
        <taxon>Dinophyceae</taxon>
        <taxon>Suessiales</taxon>
        <taxon>Symbiodiniaceae</taxon>
        <taxon>Symbiodinium</taxon>
    </lineage>
</organism>
<gene>
    <name evidence="1" type="primary">ectD</name>
    <name evidence="1" type="ORF">SNAT2548_LOCUS19869</name>
</gene>
<dbReference type="InterPro" id="IPR036188">
    <property type="entry name" value="FAD/NAD-bd_sf"/>
</dbReference>
<comment type="caution">
    <text evidence="1">The sequence shown here is derived from an EMBL/GenBank/DDBJ whole genome shotgun (WGS) entry which is preliminary data.</text>
</comment>
<dbReference type="SUPFAM" id="SSF51905">
    <property type="entry name" value="FAD/NAD(P)-binding domain"/>
    <property type="match status" value="1"/>
</dbReference>
<dbReference type="Gene3D" id="3.50.50.100">
    <property type="match status" value="1"/>
</dbReference>
<sequence>MTDSPVRRCSHDCLESRALGDKSKYVCCAQHAAARRDFDVTLVDAKDFFEFTPGILRAFVQPSHFEALSFHLAPVLSKIGVRFVTGEVKKLDYDGQQVLAEVKALEGGEALHLTPGSGLQAEPRAAEDI</sequence>
<dbReference type="Proteomes" id="UP000604046">
    <property type="component" value="Unassembled WGS sequence"/>
</dbReference>
<reference evidence="1" key="1">
    <citation type="submission" date="2021-02" db="EMBL/GenBank/DDBJ databases">
        <authorList>
            <person name="Dougan E. K."/>
            <person name="Rhodes N."/>
            <person name="Thang M."/>
            <person name="Chan C."/>
        </authorList>
    </citation>
    <scope>NUCLEOTIDE SEQUENCE</scope>
</reference>
<accession>A0A812PZV7</accession>
<evidence type="ECO:0000313" key="1">
    <source>
        <dbReference type="EMBL" id="CAE7366070.1"/>
    </source>
</evidence>
<dbReference type="EMBL" id="CAJNDS010002191">
    <property type="protein sequence ID" value="CAE7366070.1"/>
    <property type="molecule type" value="Genomic_DNA"/>
</dbReference>
<keyword evidence="2" id="KW-1185">Reference proteome</keyword>